<feature type="transmembrane region" description="Helical" evidence="8">
    <location>
        <begin position="23"/>
        <end position="44"/>
    </location>
</feature>
<dbReference type="InterPro" id="IPR001851">
    <property type="entry name" value="ABC_transp_permease"/>
</dbReference>
<feature type="transmembrane region" description="Helical" evidence="8">
    <location>
        <begin position="275"/>
        <end position="296"/>
    </location>
</feature>
<feature type="transmembrane region" description="Helical" evidence="8">
    <location>
        <begin position="101"/>
        <end position="123"/>
    </location>
</feature>
<dbReference type="PANTHER" id="PTHR32196:SF71">
    <property type="entry name" value="AUTOINDUCER 2 IMPORT SYSTEM PERMEASE PROTEIN LSRD"/>
    <property type="match status" value="1"/>
</dbReference>
<comment type="subcellular location">
    <subcellularLocation>
        <location evidence="1">Cell membrane</location>
        <topology evidence="1">Multi-pass membrane protein</topology>
    </subcellularLocation>
</comment>
<sequence>MDSVPSAIKDKPTFKFRQFIEQYGVYLTLVILLIISALITPNMFEKETLAVMFRQCAQLGIIAIGQTLVMLVAGLDLSVGGVIVMTSMVVAEVSNGRNEMIPVAILIALIIGMLIGLANGLLITKRKVPPLVATLVMLFLVQGVQQAFTRGVPSGFVPEALGLVNNSWGFLSIPLLLWLILNGLFLIILRRTSYGRRIYAVGSNPEAARLNGIPVNFIKISVYVLGSGLAVISGVILTGYVGYVDRFIATGLDLDSIAAAVVGGTSFFGGKGQLMGTIAGVLIIQILSTMVVLIGLDIETQFIIKGLVILAAVSLYSLAHKDR</sequence>
<dbReference type="Pfam" id="PF02653">
    <property type="entry name" value="BPD_transp_2"/>
    <property type="match status" value="1"/>
</dbReference>
<keyword evidence="7 8" id="KW-0472">Membrane</keyword>
<accession>A0A381Z375</accession>
<gene>
    <name evidence="9" type="ORF">METZ01_LOCUS136061</name>
</gene>
<evidence type="ECO:0000256" key="2">
    <source>
        <dbReference type="ARBA" id="ARBA00022448"/>
    </source>
</evidence>
<reference evidence="9" key="1">
    <citation type="submission" date="2018-05" db="EMBL/GenBank/DDBJ databases">
        <authorList>
            <person name="Lanie J.A."/>
            <person name="Ng W.-L."/>
            <person name="Kazmierczak K.M."/>
            <person name="Andrzejewski T.M."/>
            <person name="Davidsen T.M."/>
            <person name="Wayne K.J."/>
            <person name="Tettelin H."/>
            <person name="Glass J.I."/>
            <person name="Rusch D."/>
            <person name="Podicherti R."/>
            <person name="Tsui H.-C.T."/>
            <person name="Winkler M.E."/>
        </authorList>
    </citation>
    <scope>NUCLEOTIDE SEQUENCE</scope>
</reference>
<dbReference type="CDD" id="cd06579">
    <property type="entry name" value="TM_PBP1_transp_AraH_like"/>
    <property type="match status" value="1"/>
</dbReference>
<evidence type="ECO:0000256" key="3">
    <source>
        <dbReference type="ARBA" id="ARBA00022475"/>
    </source>
</evidence>
<keyword evidence="4" id="KW-0997">Cell inner membrane</keyword>
<evidence type="ECO:0000256" key="6">
    <source>
        <dbReference type="ARBA" id="ARBA00022989"/>
    </source>
</evidence>
<dbReference type="GO" id="GO:0022857">
    <property type="term" value="F:transmembrane transporter activity"/>
    <property type="evidence" value="ECO:0007669"/>
    <property type="project" value="InterPro"/>
</dbReference>
<dbReference type="GO" id="GO:0005886">
    <property type="term" value="C:plasma membrane"/>
    <property type="evidence" value="ECO:0007669"/>
    <property type="project" value="UniProtKB-SubCell"/>
</dbReference>
<feature type="transmembrane region" description="Helical" evidence="8">
    <location>
        <begin position="302"/>
        <end position="319"/>
    </location>
</feature>
<proteinExistence type="predicted"/>
<dbReference type="AlphaFoldDB" id="A0A381Z375"/>
<evidence type="ECO:0000256" key="8">
    <source>
        <dbReference type="SAM" id="Phobius"/>
    </source>
</evidence>
<dbReference type="EMBL" id="UINC01019628">
    <property type="protein sequence ID" value="SVA83207.1"/>
    <property type="molecule type" value="Genomic_DNA"/>
</dbReference>
<protein>
    <submittedName>
        <fullName evidence="9">Uncharacterized protein</fullName>
    </submittedName>
</protein>
<evidence type="ECO:0000313" key="9">
    <source>
        <dbReference type="EMBL" id="SVA83207.1"/>
    </source>
</evidence>
<organism evidence="9">
    <name type="scientific">marine metagenome</name>
    <dbReference type="NCBI Taxonomy" id="408172"/>
    <lineage>
        <taxon>unclassified sequences</taxon>
        <taxon>metagenomes</taxon>
        <taxon>ecological metagenomes</taxon>
    </lineage>
</organism>
<feature type="transmembrane region" description="Helical" evidence="8">
    <location>
        <begin position="130"/>
        <end position="148"/>
    </location>
</feature>
<evidence type="ECO:0000256" key="1">
    <source>
        <dbReference type="ARBA" id="ARBA00004651"/>
    </source>
</evidence>
<dbReference type="PANTHER" id="PTHR32196">
    <property type="entry name" value="ABC TRANSPORTER PERMEASE PROTEIN YPHD-RELATED-RELATED"/>
    <property type="match status" value="1"/>
</dbReference>
<evidence type="ECO:0000256" key="4">
    <source>
        <dbReference type="ARBA" id="ARBA00022519"/>
    </source>
</evidence>
<keyword evidence="2" id="KW-0813">Transport</keyword>
<evidence type="ECO:0000256" key="7">
    <source>
        <dbReference type="ARBA" id="ARBA00023136"/>
    </source>
</evidence>
<keyword evidence="6 8" id="KW-1133">Transmembrane helix</keyword>
<feature type="transmembrane region" description="Helical" evidence="8">
    <location>
        <begin position="56"/>
        <end position="89"/>
    </location>
</feature>
<evidence type="ECO:0000256" key="5">
    <source>
        <dbReference type="ARBA" id="ARBA00022692"/>
    </source>
</evidence>
<feature type="transmembrane region" description="Helical" evidence="8">
    <location>
        <begin position="220"/>
        <end position="241"/>
    </location>
</feature>
<feature type="transmembrane region" description="Helical" evidence="8">
    <location>
        <begin position="168"/>
        <end position="189"/>
    </location>
</feature>
<keyword evidence="3" id="KW-1003">Cell membrane</keyword>
<name>A0A381Z375_9ZZZZ</name>
<keyword evidence="5 8" id="KW-0812">Transmembrane</keyword>